<comment type="similarity">
    <text evidence="2">Belongs to the 'phage' integrase family.</text>
</comment>
<organism evidence="7 8">
    <name type="scientific">Eubacterium cellulosolvens (strain ATCC 43171 / JCM 9499 / 6)</name>
    <name type="common">Cillobacterium cellulosolvens</name>
    <dbReference type="NCBI Taxonomy" id="633697"/>
    <lineage>
        <taxon>Bacteria</taxon>
        <taxon>Bacillati</taxon>
        <taxon>Bacillota</taxon>
        <taxon>Clostridia</taxon>
        <taxon>Eubacteriales</taxon>
        <taxon>Eubacteriaceae</taxon>
        <taxon>Eubacterium</taxon>
    </lineage>
</organism>
<comment type="function">
    <text evidence="1">Site-specific tyrosine recombinase, which acts by catalyzing the cutting and rejoining of the recombining DNA molecules.</text>
</comment>
<dbReference type="InterPro" id="IPR002104">
    <property type="entry name" value="Integrase_catalytic"/>
</dbReference>
<evidence type="ECO:0000256" key="1">
    <source>
        <dbReference type="ARBA" id="ARBA00003283"/>
    </source>
</evidence>
<keyword evidence="5" id="KW-0233">DNA recombination</keyword>
<reference evidence="7 8" key="1">
    <citation type="submission" date="2010-08" db="EMBL/GenBank/DDBJ databases">
        <authorList>
            <consortium name="US DOE Joint Genome Institute (JGI-PGF)"/>
            <person name="Lucas S."/>
            <person name="Copeland A."/>
            <person name="Lapidus A."/>
            <person name="Cheng J.-F."/>
            <person name="Bruce D."/>
            <person name="Goodwin L."/>
            <person name="Pitluck S."/>
            <person name="Land M.L."/>
            <person name="Hauser L."/>
            <person name="Chang Y.-J."/>
            <person name="Anderson I.J."/>
            <person name="Johnson E."/>
            <person name="Mulhopadhyay B."/>
            <person name="Kyrpides N."/>
            <person name="Woyke T.J."/>
        </authorList>
    </citation>
    <scope>NUCLEOTIDE SEQUENCE [LARGE SCALE GENOMIC DNA]</scope>
    <source>
        <strain evidence="7 8">6</strain>
    </source>
</reference>
<evidence type="ECO:0000256" key="3">
    <source>
        <dbReference type="ARBA" id="ARBA00022908"/>
    </source>
</evidence>
<evidence type="ECO:0000256" key="4">
    <source>
        <dbReference type="ARBA" id="ARBA00023125"/>
    </source>
</evidence>
<dbReference type="PROSITE" id="PS51898">
    <property type="entry name" value="TYR_RECOMBINASE"/>
    <property type="match status" value="1"/>
</dbReference>
<evidence type="ECO:0000256" key="2">
    <source>
        <dbReference type="ARBA" id="ARBA00008857"/>
    </source>
</evidence>
<gene>
    <name evidence="7" type="ORF">EubceDRAFT1_1817</name>
</gene>
<dbReference type="PANTHER" id="PTHR30349:SF41">
    <property type="entry name" value="INTEGRASE_RECOMBINASE PROTEIN MJ0367-RELATED"/>
    <property type="match status" value="1"/>
</dbReference>
<dbReference type="GO" id="GO:0006310">
    <property type="term" value="P:DNA recombination"/>
    <property type="evidence" value="ECO:0007669"/>
    <property type="project" value="UniProtKB-KW"/>
</dbReference>
<proteinExistence type="inferred from homology"/>
<name>I5AUX1_EUBC6</name>
<dbReference type="InterPro" id="IPR011010">
    <property type="entry name" value="DNA_brk_join_enz"/>
</dbReference>
<dbReference type="Pfam" id="PF14659">
    <property type="entry name" value="Phage_int_SAM_3"/>
    <property type="match status" value="1"/>
</dbReference>
<dbReference type="InterPro" id="IPR013762">
    <property type="entry name" value="Integrase-like_cat_sf"/>
</dbReference>
<dbReference type="Pfam" id="PF00589">
    <property type="entry name" value="Phage_integrase"/>
    <property type="match status" value="1"/>
</dbReference>
<dbReference type="InterPro" id="IPR050090">
    <property type="entry name" value="Tyrosine_recombinase_XerCD"/>
</dbReference>
<dbReference type="eggNOG" id="COG0582">
    <property type="taxonomic scope" value="Bacteria"/>
</dbReference>
<dbReference type="STRING" id="633697.EubceDRAFT1_1817"/>
<dbReference type="SUPFAM" id="SSF56349">
    <property type="entry name" value="DNA breaking-rejoining enzymes"/>
    <property type="match status" value="1"/>
</dbReference>
<dbReference type="Gene3D" id="1.10.150.130">
    <property type="match status" value="1"/>
</dbReference>
<feature type="domain" description="Tyr recombinase" evidence="6">
    <location>
        <begin position="106"/>
        <end position="305"/>
    </location>
</feature>
<evidence type="ECO:0000313" key="8">
    <source>
        <dbReference type="Proteomes" id="UP000005753"/>
    </source>
</evidence>
<dbReference type="InterPro" id="IPR004107">
    <property type="entry name" value="Integrase_SAM-like_N"/>
</dbReference>
<dbReference type="HOGENOM" id="CLU_027562_17_1_9"/>
<dbReference type="GO" id="GO:0015074">
    <property type="term" value="P:DNA integration"/>
    <property type="evidence" value="ECO:0007669"/>
    <property type="project" value="InterPro"/>
</dbReference>
<evidence type="ECO:0000313" key="7">
    <source>
        <dbReference type="EMBL" id="EIM57594.1"/>
    </source>
</evidence>
<dbReference type="Gene3D" id="1.10.443.10">
    <property type="entry name" value="Intergrase catalytic core"/>
    <property type="match status" value="1"/>
</dbReference>
<protein>
    <submittedName>
        <fullName evidence="7">Site-specific recombinase XerD</fullName>
    </submittedName>
</protein>
<dbReference type="PANTHER" id="PTHR30349">
    <property type="entry name" value="PHAGE INTEGRASE-RELATED"/>
    <property type="match status" value="1"/>
</dbReference>
<accession>I5AUX1</accession>
<reference evidence="7 8" key="2">
    <citation type="submission" date="2012-02" db="EMBL/GenBank/DDBJ databases">
        <title>Improved High-Quality Draft sequence of Eubacterium cellulosolvens 6.</title>
        <authorList>
            <consortium name="US DOE Joint Genome Institute"/>
            <person name="Lucas S."/>
            <person name="Han J."/>
            <person name="Lapidus A."/>
            <person name="Cheng J.-F."/>
            <person name="Goodwin L."/>
            <person name="Pitluck S."/>
            <person name="Peters L."/>
            <person name="Mikhailova N."/>
            <person name="Gu W."/>
            <person name="Detter J.C."/>
            <person name="Han C."/>
            <person name="Tapia R."/>
            <person name="Land M."/>
            <person name="Hauser L."/>
            <person name="Kyrpides N."/>
            <person name="Ivanova N."/>
            <person name="Pagani I."/>
            <person name="Johnson E."/>
            <person name="Mukhopadhyay B."/>
            <person name="Anderson I."/>
            <person name="Woyke T."/>
        </authorList>
    </citation>
    <scope>NUCLEOTIDE SEQUENCE [LARGE SCALE GENOMIC DNA]</scope>
    <source>
        <strain evidence="7 8">6</strain>
    </source>
</reference>
<dbReference type="GO" id="GO:0003677">
    <property type="term" value="F:DNA binding"/>
    <property type="evidence" value="ECO:0007669"/>
    <property type="project" value="UniProtKB-KW"/>
</dbReference>
<dbReference type="EMBL" id="CM001487">
    <property type="protein sequence ID" value="EIM57594.1"/>
    <property type="molecule type" value="Genomic_DNA"/>
</dbReference>
<dbReference type="InterPro" id="IPR010998">
    <property type="entry name" value="Integrase_recombinase_N"/>
</dbReference>
<dbReference type="Proteomes" id="UP000005753">
    <property type="component" value="Chromosome"/>
</dbReference>
<keyword evidence="3" id="KW-0229">DNA integration</keyword>
<dbReference type="OrthoDB" id="111144at2"/>
<evidence type="ECO:0000259" key="6">
    <source>
        <dbReference type="PROSITE" id="PS51898"/>
    </source>
</evidence>
<evidence type="ECO:0000256" key="5">
    <source>
        <dbReference type="ARBA" id="ARBA00023172"/>
    </source>
</evidence>
<keyword evidence="4" id="KW-0238">DNA-binding</keyword>
<keyword evidence="8" id="KW-1185">Reference proteome</keyword>
<sequence>MKTVNEVAEDWLIAVQKVLKHSTYVRYQSIYRRRIQPVIGDCLPTEISQIMVKRCLGLGGNAGPRPSASYVNSTMNIMRQILLYADPTINTENLMHGIIKPKTVQKAIEVFTAEEQRRLLCVLEQQPDTYKTGILICLLTGCRLGEICALKTDDISMENETIHIHSTVQRIQRPAESLSDEDMLGTSKTMLLVTAPKSQKSDRIIPLPDYLYSFLLEHPLYGEYVVNSTKLMEPRTYENKFATYQKMAKIKPKNFHTLRHTFATNCVAGGMDPKVLSELLGHSSVTITLNRYVHPTNEMKKKQLNDVYKNMGEVLR</sequence>
<dbReference type="CDD" id="cd01189">
    <property type="entry name" value="INT_ICEBs1_C_like"/>
    <property type="match status" value="1"/>
</dbReference>
<dbReference type="AlphaFoldDB" id="I5AUX1"/>